<evidence type="ECO:0000313" key="15">
    <source>
        <dbReference type="EMBL" id="KPK73433.1"/>
    </source>
</evidence>
<comment type="cofactor">
    <cofactor evidence="1">
        <name>Zn(2+)</name>
        <dbReference type="ChEBI" id="CHEBI:29105"/>
    </cofactor>
</comment>
<dbReference type="Pfam" id="PF20773">
    <property type="entry name" value="InhA-like_MAM"/>
    <property type="match status" value="1"/>
</dbReference>
<feature type="active site" description="Proton donor/acceptor" evidence="12">
    <location>
        <position position="364"/>
    </location>
</feature>
<comment type="caution">
    <text evidence="15">The sequence shown here is derived from an EMBL/GenBank/DDBJ whole genome shotgun (WGS) entry which is preliminary data.</text>
</comment>
<dbReference type="EMBL" id="LJUO01000009">
    <property type="protein sequence ID" value="KPK73433.1"/>
    <property type="molecule type" value="Genomic_DNA"/>
</dbReference>
<evidence type="ECO:0000256" key="6">
    <source>
        <dbReference type="ARBA" id="ARBA00022729"/>
    </source>
</evidence>
<keyword evidence="5" id="KW-0479">Metal-binding</keyword>
<dbReference type="GO" id="GO:0006508">
    <property type="term" value="P:proteolysis"/>
    <property type="evidence" value="ECO:0007669"/>
    <property type="project" value="UniProtKB-KW"/>
</dbReference>
<dbReference type="Gene3D" id="3.40.630.10">
    <property type="entry name" value="Zn peptidases"/>
    <property type="match status" value="1"/>
</dbReference>
<dbReference type="GO" id="GO:0005615">
    <property type="term" value="C:extracellular space"/>
    <property type="evidence" value="ECO:0007669"/>
    <property type="project" value="TreeGrafter"/>
</dbReference>
<feature type="domain" description="Peptidase M14" evidence="14">
    <location>
        <begin position="87"/>
        <end position="394"/>
    </location>
</feature>
<dbReference type="SUPFAM" id="SSF53187">
    <property type="entry name" value="Zn-dependent exopeptidases"/>
    <property type="match status" value="1"/>
</dbReference>
<feature type="signal peptide" evidence="13">
    <location>
        <begin position="1"/>
        <end position="17"/>
    </location>
</feature>
<gene>
    <name evidence="15" type="ORF">AMJ87_01615</name>
</gene>
<keyword evidence="4" id="KW-0645">Protease</keyword>
<keyword evidence="6 13" id="KW-0732">Signal</keyword>
<dbReference type="EC" id="3.4.17.18" evidence="11"/>
<feature type="non-terminal residue" evidence="15">
    <location>
        <position position="719"/>
    </location>
</feature>
<feature type="chain" id="PRO_5006647031" description="carboxypeptidase T" evidence="13">
    <location>
        <begin position="18"/>
        <end position="719"/>
    </location>
</feature>
<evidence type="ECO:0000256" key="1">
    <source>
        <dbReference type="ARBA" id="ARBA00001947"/>
    </source>
</evidence>
<dbReference type="PROSITE" id="PS52035">
    <property type="entry name" value="PEPTIDASE_M14"/>
    <property type="match status" value="1"/>
</dbReference>
<dbReference type="CDD" id="cd03859">
    <property type="entry name" value="M14_CPT"/>
    <property type="match status" value="1"/>
</dbReference>
<protein>
    <recommendedName>
        <fullName evidence="11">carboxypeptidase T</fullName>
        <ecNumber evidence="11">3.4.17.18</ecNumber>
    </recommendedName>
</protein>
<dbReference type="GO" id="GO:0008270">
    <property type="term" value="F:zinc ion binding"/>
    <property type="evidence" value="ECO:0007669"/>
    <property type="project" value="InterPro"/>
</dbReference>
<dbReference type="PANTHER" id="PTHR11705:SF143">
    <property type="entry name" value="SLL0236 PROTEIN"/>
    <property type="match status" value="1"/>
</dbReference>
<accession>A0A0S8GL01</accession>
<evidence type="ECO:0000256" key="13">
    <source>
        <dbReference type="SAM" id="SignalP"/>
    </source>
</evidence>
<evidence type="ECO:0000256" key="5">
    <source>
        <dbReference type="ARBA" id="ARBA00022723"/>
    </source>
</evidence>
<dbReference type="Proteomes" id="UP000051096">
    <property type="component" value="Unassembled WGS sequence"/>
</dbReference>
<evidence type="ECO:0000256" key="7">
    <source>
        <dbReference type="ARBA" id="ARBA00022801"/>
    </source>
</evidence>
<organism evidence="15 16">
    <name type="scientific">candidate division WOR_3 bacterium SM23_60</name>
    <dbReference type="NCBI Taxonomy" id="1703780"/>
    <lineage>
        <taxon>Bacteria</taxon>
        <taxon>Bacteria division WOR-3</taxon>
    </lineage>
</organism>
<dbReference type="InterPro" id="IPR000834">
    <property type="entry name" value="Peptidase_M14"/>
</dbReference>
<dbReference type="GO" id="GO:0004181">
    <property type="term" value="F:metallocarboxypeptidase activity"/>
    <property type="evidence" value="ECO:0007669"/>
    <property type="project" value="InterPro"/>
</dbReference>
<evidence type="ECO:0000259" key="14">
    <source>
        <dbReference type="PROSITE" id="PS52035"/>
    </source>
</evidence>
<dbReference type="AlphaFoldDB" id="A0A0S8GL01"/>
<keyword evidence="7" id="KW-0378">Hydrolase</keyword>
<comment type="similarity">
    <text evidence="2 12">Belongs to the peptidase M14 family.</text>
</comment>
<keyword evidence="9" id="KW-0482">Metalloprotease</keyword>
<evidence type="ECO:0000256" key="3">
    <source>
        <dbReference type="ARBA" id="ARBA00022645"/>
    </source>
</evidence>
<comment type="catalytic activity">
    <reaction evidence="10">
        <text>Releases a C-terminal residue, which may be hydrophobic or positively charged.</text>
        <dbReference type="EC" id="3.4.17.18"/>
    </reaction>
</comment>
<evidence type="ECO:0000313" key="16">
    <source>
        <dbReference type="Proteomes" id="UP000051096"/>
    </source>
</evidence>
<dbReference type="InterPro" id="IPR033810">
    <property type="entry name" value="Carboxypeptidase_T"/>
</dbReference>
<evidence type="ECO:0000256" key="9">
    <source>
        <dbReference type="ARBA" id="ARBA00023049"/>
    </source>
</evidence>
<evidence type="ECO:0000256" key="4">
    <source>
        <dbReference type="ARBA" id="ARBA00022670"/>
    </source>
</evidence>
<dbReference type="SMART" id="SM00631">
    <property type="entry name" value="Zn_pept"/>
    <property type="match status" value="1"/>
</dbReference>
<proteinExistence type="inferred from homology"/>
<evidence type="ECO:0000256" key="10">
    <source>
        <dbReference type="ARBA" id="ARBA00050859"/>
    </source>
</evidence>
<dbReference type="FunFam" id="3.40.630.10:FF:000084">
    <property type="entry name" value="Carboxypeptidase B2"/>
    <property type="match status" value="1"/>
</dbReference>
<sequence>MKRCLVVLIFLCAYARAQNMIVRVYASWDDLCKISLKRDLDIAGAHGGEWYDIVADQAVFDKITSSGLNYEVVVHDLAAAKDAVRASYLSYTETNDSLQQMVANYPSIAKLDSLPIPSYQGRWIYGIKISDNPDLEEDDEPGFLIDGTHHSREWACIPTVLFFADSLLTAYGSVGQITDVVNTTEIYCFPIINVDGYVYDYPSGYSWRKNREPFHGYTGTDPNRNYPGCAPDIEGDWGAVDEGQASHHPGNTLFCGAYANSGDETRALTMYVKEHICNAYMSYHSYAEKLMWPWGWTGTPAPDATLLDRVGNTMASMIDRLSSGHYLSGPVYSAIYPVSGSSMDWFYSYTHWVQGISNLSYTTELGTSFYQPQGDLDHIIHENFDALLYLADFCDSITILTTGVVAPPEIYPLDTVGTDFVLSWHPVNSAENDPLYWELVELSDPTVIEDDLESGTGRWLLDGFTLSTTRAHSGTHSYFSGNADDMNHAVRTAQPYLVGPGDSVTFWCWYDLETEYDVAVVEVSENTKLWFNLDTTRFNGTQTSWQRNAYSLEDWVGKSIYIRFRSMTDSYVLNSGMYIDDIYPVVQFSNVDTIASTISDTSYAFTSHVEGDYYYYVKGHNSAWGWGDYSCLEDVLVLAGAPPESPYIYCTKSGSDIAIAWSPVTTDTLGSLTVISHYAVYRDTSPSFDLTLADSIGYVVPPDTDYVDTGALDTPDPYY</sequence>
<evidence type="ECO:0000256" key="8">
    <source>
        <dbReference type="ARBA" id="ARBA00022833"/>
    </source>
</evidence>
<keyword evidence="3" id="KW-0121">Carboxypeptidase</keyword>
<dbReference type="PANTHER" id="PTHR11705">
    <property type="entry name" value="PROTEASE FAMILY M14 CARBOXYPEPTIDASE A,B"/>
    <property type="match status" value="1"/>
</dbReference>
<keyword evidence="8" id="KW-0862">Zinc</keyword>
<reference evidence="15 16" key="1">
    <citation type="journal article" date="2015" name="Microbiome">
        <title>Genomic resolution of linkages in carbon, nitrogen, and sulfur cycling among widespread estuary sediment bacteria.</title>
        <authorList>
            <person name="Baker B.J."/>
            <person name="Lazar C.S."/>
            <person name="Teske A.P."/>
            <person name="Dick G.J."/>
        </authorList>
    </citation>
    <scope>NUCLEOTIDE SEQUENCE [LARGE SCALE GENOMIC DNA]</scope>
    <source>
        <strain evidence="15">SM23_60</strain>
    </source>
</reference>
<dbReference type="Pfam" id="PF00246">
    <property type="entry name" value="Peptidase_M14"/>
    <property type="match status" value="1"/>
</dbReference>
<evidence type="ECO:0000256" key="12">
    <source>
        <dbReference type="PROSITE-ProRule" id="PRU01379"/>
    </source>
</evidence>
<evidence type="ECO:0000256" key="2">
    <source>
        <dbReference type="ARBA" id="ARBA00005988"/>
    </source>
</evidence>
<name>A0A0S8GL01_UNCW3</name>
<evidence type="ECO:0000256" key="11">
    <source>
        <dbReference type="ARBA" id="ARBA00066554"/>
    </source>
</evidence>